<comment type="cofactor">
    <cofactor evidence="1">
        <name>Zn(2+)</name>
        <dbReference type="ChEBI" id="CHEBI:29105"/>
    </cofactor>
</comment>
<gene>
    <name evidence="7" type="ORF">C5F51_25395</name>
</gene>
<dbReference type="InterPro" id="IPR051013">
    <property type="entry name" value="MBL_superfamily_lactonases"/>
</dbReference>
<keyword evidence="5" id="KW-0862">Zinc</keyword>
<reference evidence="7 8" key="1">
    <citation type="submission" date="2018-02" db="EMBL/GenBank/DDBJ databases">
        <title>8 Nocardia nova and 1 Nocardia cyriacigeorgica strain used for evolution to TMP-SMX.</title>
        <authorList>
            <person name="Mehta H."/>
            <person name="Weng J."/>
            <person name="Shamoo Y."/>
        </authorList>
    </citation>
    <scope>NUCLEOTIDE SEQUENCE [LARGE SCALE GENOMIC DNA]</scope>
    <source>
        <strain evidence="7 8">BAA2227</strain>
    </source>
</reference>
<dbReference type="SMART" id="SM00849">
    <property type="entry name" value="Lactamase_B"/>
    <property type="match status" value="1"/>
</dbReference>
<dbReference type="Pfam" id="PF00753">
    <property type="entry name" value="Lactamase_B"/>
    <property type="match status" value="1"/>
</dbReference>
<comment type="similarity">
    <text evidence="2">Belongs to the metallo-beta-lactamase superfamily.</text>
</comment>
<dbReference type="GO" id="GO:0016787">
    <property type="term" value="F:hydrolase activity"/>
    <property type="evidence" value="ECO:0007669"/>
    <property type="project" value="UniProtKB-KW"/>
</dbReference>
<evidence type="ECO:0000313" key="8">
    <source>
        <dbReference type="Proteomes" id="UP000238356"/>
    </source>
</evidence>
<dbReference type="InterPro" id="IPR001279">
    <property type="entry name" value="Metallo-B-lactamas"/>
</dbReference>
<name>A0A2S6A0B4_9NOCA</name>
<proteinExistence type="inferred from homology"/>
<dbReference type="InterPro" id="IPR036866">
    <property type="entry name" value="RibonucZ/Hydroxyglut_hydro"/>
</dbReference>
<dbReference type="CDD" id="cd07729">
    <property type="entry name" value="AHL_lactonase_MBL-fold"/>
    <property type="match status" value="1"/>
</dbReference>
<keyword evidence="3" id="KW-0479">Metal-binding</keyword>
<dbReference type="Gene3D" id="3.60.15.10">
    <property type="entry name" value="Ribonuclease Z/Hydroxyacylglutathione hydrolase-like"/>
    <property type="match status" value="1"/>
</dbReference>
<protein>
    <submittedName>
        <fullName evidence="7">N-acyl homoserine lactonase family protein</fullName>
    </submittedName>
</protein>
<keyword evidence="8" id="KW-1185">Reference proteome</keyword>
<evidence type="ECO:0000259" key="6">
    <source>
        <dbReference type="SMART" id="SM00849"/>
    </source>
</evidence>
<feature type="domain" description="Metallo-beta-lactamase" evidence="6">
    <location>
        <begin position="61"/>
        <end position="269"/>
    </location>
</feature>
<dbReference type="GO" id="GO:0046872">
    <property type="term" value="F:metal ion binding"/>
    <property type="evidence" value="ECO:0007669"/>
    <property type="project" value="UniProtKB-KW"/>
</dbReference>
<evidence type="ECO:0000256" key="5">
    <source>
        <dbReference type="ARBA" id="ARBA00022833"/>
    </source>
</evidence>
<sequence length="286" mass="31068">MGATSGSTGTADRGPAGIDKIRLTILPSGTMHGDLTWLLIDPGHMATSADKHPPRDWVEVPTYVVYIEHPDGTKLLWDTGVPRDWEKRWGPTGMDKFFPVDSVTEDMWLDSRLRQLGLEPGDIDYLVLSHLHGDHAGNAQLWAGTRTTIVVDAEEKKGAFGFDGYSNGAYFRPDYDGLELTTIDEDTELLPGVTLLRTPGHTPGTLSLLVDLADTGAMLFSSDSLYRSESYGPPAIAAGIVYDTVAWFQSVEKIRAIADRTGATVVFGHDPAQLAGLKTGVGNYYT</sequence>
<organism evidence="7 8">
    <name type="scientific">Nocardia nova</name>
    <dbReference type="NCBI Taxonomy" id="37330"/>
    <lineage>
        <taxon>Bacteria</taxon>
        <taxon>Bacillati</taxon>
        <taxon>Actinomycetota</taxon>
        <taxon>Actinomycetes</taxon>
        <taxon>Mycobacteriales</taxon>
        <taxon>Nocardiaceae</taxon>
        <taxon>Nocardia</taxon>
    </lineage>
</organism>
<comment type="caution">
    <text evidence="7">The sequence shown here is derived from an EMBL/GenBank/DDBJ whole genome shotgun (WGS) entry which is preliminary data.</text>
</comment>
<evidence type="ECO:0000313" key="7">
    <source>
        <dbReference type="EMBL" id="PPJ24499.1"/>
    </source>
</evidence>
<dbReference type="Proteomes" id="UP000238356">
    <property type="component" value="Unassembled WGS sequence"/>
</dbReference>
<dbReference type="EMBL" id="PSZD01000019">
    <property type="protein sequence ID" value="PPJ24499.1"/>
    <property type="molecule type" value="Genomic_DNA"/>
</dbReference>
<dbReference type="SUPFAM" id="SSF56281">
    <property type="entry name" value="Metallo-hydrolase/oxidoreductase"/>
    <property type="match status" value="1"/>
</dbReference>
<dbReference type="PANTHER" id="PTHR42978:SF2">
    <property type="entry name" value="102 KBASES UNSTABLE REGION: FROM 1 TO 119443"/>
    <property type="match status" value="1"/>
</dbReference>
<dbReference type="RefSeq" id="WP_064908221.1">
    <property type="nucleotide sequence ID" value="NZ_PSZD01000019.1"/>
</dbReference>
<evidence type="ECO:0000256" key="3">
    <source>
        <dbReference type="ARBA" id="ARBA00022723"/>
    </source>
</evidence>
<evidence type="ECO:0000256" key="2">
    <source>
        <dbReference type="ARBA" id="ARBA00007749"/>
    </source>
</evidence>
<evidence type="ECO:0000256" key="4">
    <source>
        <dbReference type="ARBA" id="ARBA00022801"/>
    </source>
</evidence>
<accession>A0A2S6A0B4</accession>
<dbReference type="PANTHER" id="PTHR42978">
    <property type="entry name" value="QUORUM-QUENCHING LACTONASE YTNP-RELATED-RELATED"/>
    <property type="match status" value="1"/>
</dbReference>
<keyword evidence="4" id="KW-0378">Hydrolase</keyword>
<evidence type="ECO:0000256" key="1">
    <source>
        <dbReference type="ARBA" id="ARBA00001947"/>
    </source>
</evidence>
<dbReference type="AlphaFoldDB" id="A0A2S6A0B4"/>